<keyword evidence="5" id="KW-0378">Hydrolase</keyword>
<gene>
    <name evidence="5" type="ORF">ACFFVD_03135</name>
</gene>
<accession>A0ABV5JM34</accession>
<feature type="domain" description="Type I restriction modification DNA specificity" evidence="4">
    <location>
        <begin position="1"/>
        <end position="171"/>
    </location>
</feature>
<dbReference type="InterPro" id="IPR000055">
    <property type="entry name" value="Restrct_endonuc_typeI_TRD"/>
</dbReference>
<dbReference type="CDD" id="cd16961">
    <property type="entry name" value="RMtype1_S_TRD-CR_like"/>
    <property type="match status" value="1"/>
</dbReference>
<dbReference type="PANTHER" id="PTHR30408:SF12">
    <property type="entry name" value="TYPE I RESTRICTION ENZYME MJAVIII SPECIFICITY SUBUNIT"/>
    <property type="match status" value="1"/>
</dbReference>
<organism evidence="5 6">
    <name type="scientific">Dietzia aerolata</name>
    <dbReference type="NCBI Taxonomy" id="595984"/>
    <lineage>
        <taxon>Bacteria</taxon>
        <taxon>Bacillati</taxon>
        <taxon>Actinomycetota</taxon>
        <taxon>Actinomycetes</taxon>
        <taxon>Mycobacteriales</taxon>
        <taxon>Dietziaceae</taxon>
        <taxon>Dietzia</taxon>
    </lineage>
</organism>
<proteinExistence type="inferred from homology"/>
<keyword evidence="5" id="KW-0540">Nuclease</keyword>
<keyword evidence="5" id="KW-0255">Endonuclease</keyword>
<name>A0ABV5JM34_9ACTN</name>
<comment type="caution">
    <text evidence="5">The sequence shown here is derived from an EMBL/GenBank/DDBJ whole genome shotgun (WGS) entry which is preliminary data.</text>
</comment>
<dbReference type="PANTHER" id="PTHR30408">
    <property type="entry name" value="TYPE-1 RESTRICTION ENZYME ECOKI SPECIFICITY PROTEIN"/>
    <property type="match status" value="1"/>
</dbReference>
<evidence type="ECO:0000256" key="3">
    <source>
        <dbReference type="ARBA" id="ARBA00023125"/>
    </source>
</evidence>
<comment type="similarity">
    <text evidence="1">Belongs to the type-I restriction system S methylase family.</text>
</comment>
<keyword evidence="6" id="KW-1185">Reference proteome</keyword>
<evidence type="ECO:0000256" key="1">
    <source>
        <dbReference type="ARBA" id="ARBA00010923"/>
    </source>
</evidence>
<dbReference type="GO" id="GO:0016787">
    <property type="term" value="F:hydrolase activity"/>
    <property type="evidence" value="ECO:0007669"/>
    <property type="project" value="UniProtKB-KW"/>
</dbReference>
<dbReference type="Proteomes" id="UP001589700">
    <property type="component" value="Unassembled WGS sequence"/>
</dbReference>
<dbReference type="Gene3D" id="3.90.220.20">
    <property type="entry name" value="DNA methylase specificity domains"/>
    <property type="match status" value="2"/>
</dbReference>
<dbReference type="Pfam" id="PF01420">
    <property type="entry name" value="Methylase_S"/>
    <property type="match status" value="1"/>
</dbReference>
<keyword evidence="2" id="KW-0680">Restriction system</keyword>
<dbReference type="InterPro" id="IPR044946">
    <property type="entry name" value="Restrct_endonuc_typeI_TRD_sf"/>
</dbReference>
<sequence>MSKWPMAALGDVASIDRKVVPPNQIKEGTTYLGLEHLERGGRIAGHETIGDFSVASAKHSFTEEHILFGKLRPNLGKIARPVFSGICSTDLLPIKSGSQLERSFLFHYLSQDRMIDHAASRASGANLPRLSPAELLKFPVPLPPLDEQRRIAAILDQAELIHSRQTQSQQLTRSVPQAVFREHFGDVSSRSKDPVPLHDVIENISSGKSLKCETRSRDDATNEPGILKLSAITQGVFKPHENKAFPAGELAAENEVRRGDLLMCRKNTKDLVGTAALVDNAPSNLYLPDLIYRIDYDKSLVTGEYLLGAFRTKEIRRDLEAAASGSSASMANISRARLLNIVVHIPPIEDQLAYATRLRSISAYERRTAQRLEALDALVDSLQSRAFRGEL</sequence>
<dbReference type="RefSeq" id="WP_182632357.1">
    <property type="nucleotide sequence ID" value="NZ_JAALDM010000136.1"/>
</dbReference>
<dbReference type="GO" id="GO:0004519">
    <property type="term" value="F:endonuclease activity"/>
    <property type="evidence" value="ECO:0007669"/>
    <property type="project" value="UniProtKB-KW"/>
</dbReference>
<evidence type="ECO:0000313" key="6">
    <source>
        <dbReference type="Proteomes" id="UP001589700"/>
    </source>
</evidence>
<evidence type="ECO:0000256" key="2">
    <source>
        <dbReference type="ARBA" id="ARBA00022747"/>
    </source>
</evidence>
<dbReference type="EMBL" id="JBHMDY010000002">
    <property type="protein sequence ID" value="MFB9258788.1"/>
    <property type="molecule type" value="Genomic_DNA"/>
</dbReference>
<dbReference type="SUPFAM" id="SSF116734">
    <property type="entry name" value="DNA methylase specificity domain"/>
    <property type="match status" value="2"/>
</dbReference>
<keyword evidence="3" id="KW-0238">DNA-binding</keyword>
<evidence type="ECO:0000313" key="5">
    <source>
        <dbReference type="EMBL" id="MFB9258788.1"/>
    </source>
</evidence>
<dbReference type="InterPro" id="IPR052021">
    <property type="entry name" value="Type-I_RS_S_subunit"/>
</dbReference>
<reference evidence="5 6" key="1">
    <citation type="submission" date="2024-09" db="EMBL/GenBank/DDBJ databases">
        <authorList>
            <person name="Sun Q."/>
            <person name="Mori K."/>
        </authorList>
    </citation>
    <scope>NUCLEOTIDE SEQUENCE [LARGE SCALE GENOMIC DNA]</scope>
    <source>
        <strain evidence="5 6">CCM 7659</strain>
    </source>
</reference>
<protein>
    <submittedName>
        <fullName evidence="5">Restriction endonuclease subunit S</fullName>
        <ecNumber evidence="5">3.1.21.-</ecNumber>
    </submittedName>
</protein>
<evidence type="ECO:0000259" key="4">
    <source>
        <dbReference type="Pfam" id="PF01420"/>
    </source>
</evidence>
<dbReference type="EC" id="3.1.21.-" evidence="5"/>